<evidence type="ECO:0000256" key="1">
    <source>
        <dbReference type="SAM" id="MobiDB-lite"/>
    </source>
</evidence>
<organism evidence="2 3">
    <name type="scientific">Dreissena polymorpha</name>
    <name type="common">Zebra mussel</name>
    <name type="synonym">Mytilus polymorpha</name>
    <dbReference type="NCBI Taxonomy" id="45954"/>
    <lineage>
        <taxon>Eukaryota</taxon>
        <taxon>Metazoa</taxon>
        <taxon>Spiralia</taxon>
        <taxon>Lophotrochozoa</taxon>
        <taxon>Mollusca</taxon>
        <taxon>Bivalvia</taxon>
        <taxon>Autobranchia</taxon>
        <taxon>Heteroconchia</taxon>
        <taxon>Euheterodonta</taxon>
        <taxon>Imparidentia</taxon>
        <taxon>Neoheterodontei</taxon>
        <taxon>Myida</taxon>
        <taxon>Dreissenoidea</taxon>
        <taxon>Dreissenidae</taxon>
        <taxon>Dreissena</taxon>
    </lineage>
</organism>
<name>A0A9D4EL32_DREPO</name>
<proteinExistence type="predicted"/>
<dbReference type="InterPro" id="IPR016024">
    <property type="entry name" value="ARM-type_fold"/>
</dbReference>
<dbReference type="InterPro" id="IPR011989">
    <property type="entry name" value="ARM-like"/>
</dbReference>
<feature type="compositionally biased region" description="Polar residues" evidence="1">
    <location>
        <begin position="233"/>
        <end position="247"/>
    </location>
</feature>
<reference evidence="2" key="2">
    <citation type="submission" date="2020-11" db="EMBL/GenBank/DDBJ databases">
        <authorList>
            <person name="McCartney M.A."/>
            <person name="Auch B."/>
            <person name="Kono T."/>
            <person name="Mallez S."/>
            <person name="Becker A."/>
            <person name="Gohl D.M."/>
            <person name="Silverstein K.A.T."/>
            <person name="Koren S."/>
            <person name="Bechman K.B."/>
            <person name="Herman A."/>
            <person name="Abrahante J.E."/>
            <person name="Garbe J."/>
        </authorList>
    </citation>
    <scope>NUCLEOTIDE SEQUENCE</scope>
    <source>
        <strain evidence="2">Duluth1</strain>
        <tissue evidence="2">Whole animal</tissue>
    </source>
</reference>
<accession>A0A9D4EL32</accession>
<dbReference type="SUPFAM" id="SSF48371">
    <property type="entry name" value="ARM repeat"/>
    <property type="match status" value="1"/>
</dbReference>
<evidence type="ECO:0000313" key="2">
    <source>
        <dbReference type="EMBL" id="KAH3782679.1"/>
    </source>
</evidence>
<keyword evidence="3" id="KW-1185">Reference proteome</keyword>
<gene>
    <name evidence="2" type="ORF">DPMN_160598</name>
</gene>
<sequence length="330" mass="37096">MRLLKEYLDDNIMKNMVLPRAKSLYNKSDNIKMRINALTCIDTVLDSLDKMMILDDVLPFLMDITLGQDPKIVMAVVGIYKHLLSDKKFGLTHNLIATRVMPPLIPQTVNPGLSMEQFSALMEVLREMLEHIDRKRRDKMKQETVTVPIPQRGLINMPAESQSKDPARNFLSVDDAMHLQKSRTVPATPESQPRVLKNLKTKTISQNASGGSLDECLAPPQPSELPRRHSLAPPQTSNAPIISLTNEDGTEKKRRSSAQSLGPFSFSDSENRRGSRGSIFGTLGISEGTQPPRRASFQTLGESVMQLFSNKIAQYQIVRLLRLVWTYYGH</sequence>
<dbReference type="PANTHER" id="PTHR12984">
    <property type="entry name" value="SCY1-RELATED S/T PROTEIN KINASE-LIKE"/>
    <property type="match status" value="1"/>
</dbReference>
<protein>
    <recommendedName>
        <fullName evidence="4">SCY1-like protein 2</fullName>
    </recommendedName>
</protein>
<dbReference type="Gene3D" id="1.25.10.10">
    <property type="entry name" value="Leucine-rich Repeat Variant"/>
    <property type="match status" value="1"/>
</dbReference>
<comment type="caution">
    <text evidence="2">The sequence shown here is derived from an EMBL/GenBank/DDBJ whole genome shotgun (WGS) entry which is preliminary data.</text>
</comment>
<dbReference type="Proteomes" id="UP000828390">
    <property type="component" value="Unassembled WGS sequence"/>
</dbReference>
<dbReference type="EMBL" id="JAIWYP010000008">
    <property type="protein sequence ID" value="KAH3782679.1"/>
    <property type="molecule type" value="Genomic_DNA"/>
</dbReference>
<dbReference type="PANTHER" id="PTHR12984:SF16">
    <property type="entry name" value="BLACK MATCH, ISOFORM H"/>
    <property type="match status" value="1"/>
</dbReference>
<dbReference type="InterPro" id="IPR051177">
    <property type="entry name" value="CIK-Related_Protein"/>
</dbReference>
<reference evidence="2" key="1">
    <citation type="journal article" date="2019" name="bioRxiv">
        <title>The Genome of the Zebra Mussel, Dreissena polymorpha: A Resource for Invasive Species Research.</title>
        <authorList>
            <person name="McCartney M.A."/>
            <person name="Auch B."/>
            <person name="Kono T."/>
            <person name="Mallez S."/>
            <person name="Zhang Y."/>
            <person name="Obille A."/>
            <person name="Becker A."/>
            <person name="Abrahante J.E."/>
            <person name="Garbe J."/>
            <person name="Badalamenti J.P."/>
            <person name="Herman A."/>
            <person name="Mangelson H."/>
            <person name="Liachko I."/>
            <person name="Sullivan S."/>
            <person name="Sone E.D."/>
            <person name="Koren S."/>
            <person name="Silverstein K.A.T."/>
            <person name="Beckman K.B."/>
            <person name="Gohl D.M."/>
        </authorList>
    </citation>
    <scope>NUCLEOTIDE SEQUENCE</scope>
    <source>
        <strain evidence="2">Duluth1</strain>
        <tissue evidence="2">Whole animal</tissue>
    </source>
</reference>
<dbReference type="AlphaFoldDB" id="A0A9D4EL32"/>
<evidence type="ECO:0008006" key="4">
    <source>
        <dbReference type="Google" id="ProtNLM"/>
    </source>
</evidence>
<evidence type="ECO:0000313" key="3">
    <source>
        <dbReference type="Proteomes" id="UP000828390"/>
    </source>
</evidence>
<feature type="compositionally biased region" description="Polar residues" evidence="1">
    <location>
        <begin position="257"/>
        <end position="268"/>
    </location>
</feature>
<feature type="region of interest" description="Disordered" evidence="1">
    <location>
        <begin position="204"/>
        <end position="293"/>
    </location>
</feature>